<dbReference type="InterPro" id="IPR007621">
    <property type="entry name" value="TPM_dom"/>
</dbReference>
<evidence type="ECO:0000259" key="1">
    <source>
        <dbReference type="Pfam" id="PF04536"/>
    </source>
</evidence>
<dbReference type="AlphaFoldDB" id="A0A5M3VYC8"/>
<evidence type="ECO:0000313" key="2">
    <source>
        <dbReference type="EMBL" id="GER99830.1"/>
    </source>
</evidence>
<keyword evidence="3" id="KW-1185">Reference proteome</keyword>
<accession>A0A5M3VYC8</accession>
<sequence>MPALNTLQAVDIRTVVRKANERTGLHFAVYTGPAQGPRRHFAESLHAALGDEMAPYSVLIMVDTAGRGLEIVTGEEARRRLSDGDCRLVAMSMATRFSVGDLMGGLAGGIAALGERAR</sequence>
<dbReference type="EMBL" id="BLAD01000041">
    <property type="protein sequence ID" value="GER99830.1"/>
    <property type="molecule type" value="Genomic_DNA"/>
</dbReference>
<proteinExistence type="predicted"/>
<organism evidence="2 3">
    <name type="scientific">Acrocarpospora corrugata</name>
    <dbReference type="NCBI Taxonomy" id="35763"/>
    <lineage>
        <taxon>Bacteria</taxon>
        <taxon>Bacillati</taxon>
        <taxon>Actinomycetota</taxon>
        <taxon>Actinomycetes</taxon>
        <taxon>Streptosporangiales</taxon>
        <taxon>Streptosporangiaceae</taxon>
        <taxon>Acrocarpospora</taxon>
    </lineage>
</organism>
<protein>
    <recommendedName>
        <fullName evidence="1">TPM domain-containing protein</fullName>
    </recommendedName>
</protein>
<dbReference type="Proteomes" id="UP000334990">
    <property type="component" value="Unassembled WGS sequence"/>
</dbReference>
<gene>
    <name evidence="2" type="ORF">Acor_18940</name>
</gene>
<evidence type="ECO:0000313" key="3">
    <source>
        <dbReference type="Proteomes" id="UP000334990"/>
    </source>
</evidence>
<dbReference type="RefSeq" id="WP_155336194.1">
    <property type="nucleotide sequence ID" value="NZ_BAAABN010000020.1"/>
</dbReference>
<reference evidence="2 3" key="1">
    <citation type="submission" date="2019-10" db="EMBL/GenBank/DDBJ databases">
        <title>Whole genome shotgun sequence of Acrocarpospora corrugata NBRC 13972.</title>
        <authorList>
            <person name="Ichikawa N."/>
            <person name="Kimura A."/>
            <person name="Kitahashi Y."/>
            <person name="Komaki H."/>
            <person name="Oguchi A."/>
        </authorList>
    </citation>
    <scope>NUCLEOTIDE SEQUENCE [LARGE SCALE GENOMIC DNA]</scope>
    <source>
        <strain evidence="2 3">NBRC 13972</strain>
    </source>
</reference>
<dbReference type="OrthoDB" id="3214027at2"/>
<feature type="domain" description="TPM" evidence="1">
    <location>
        <begin position="5"/>
        <end position="115"/>
    </location>
</feature>
<dbReference type="Pfam" id="PF04536">
    <property type="entry name" value="TPM_phosphatase"/>
    <property type="match status" value="1"/>
</dbReference>
<comment type="caution">
    <text evidence="2">The sequence shown here is derived from an EMBL/GenBank/DDBJ whole genome shotgun (WGS) entry which is preliminary data.</text>
</comment>
<name>A0A5M3VYC8_9ACTN</name>
<dbReference type="Gene3D" id="3.10.310.50">
    <property type="match status" value="1"/>
</dbReference>